<dbReference type="EMBL" id="CP101637">
    <property type="protein sequence ID" value="WMT81041.1"/>
    <property type="molecule type" value="Genomic_DNA"/>
</dbReference>
<evidence type="ECO:0000256" key="4">
    <source>
        <dbReference type="ARBA" id="ARBA00022827"/>
    </source>
</evidence>
<dbReference type="Proteomes" id="UP001235030">
    <property type="component" value="Chromosome"/>
</dbReference>
<keyword evidence="8" id="KW-1185">Reference proteome</keyword>
<dbReference type="InterPro" id="IPR016166">
    <property type="entry name" value="FAD-bd_PCMH"/>
</dbReference>
<evidence type="ECO:0000256" key="1">
    <source>
        <dbReference type="ARBA" id="ARBA00001974"/>
    </source>
</evidence>
<dbReference type="PANTHER" id="PTHR42973:SF39">
    <property type="entry name" value="FAD-BINDING PCMH-TYPE DOMAIN-CONTAINING PROTEIN"/>
    <property type="match status" value="1"/>
</dbReference>
<dbReference type="Pfam" id="PF08031">
    <property type="entry name" value="BBE"/>
    <property type="match status" value="1"/>
</dbReference>
<evidence type="ECO:0000256" key="2">
    <source>
        <dbReference type="ARBA" id="ARBA00005466"/>
    </source>
</evidence>
<dbReference type="PROSITE" id="PS00862">
    <property type="entry name" value="OX2_COVAL_FAD"/>
    <property type="match status" value="1"/>
</dbReference>
<dbReference type="GO" id="GO:0016491">
    <property type="term" value="F:oxidoreductase activity"/>
    <property type="evidence" value="ECO:0007669"/>
    <property type="project" value="UniProtKB-KW"/>
</dbReference>
<protein>
    <submittedName>
        <fullName evidence="7">FAD-linked oxidoreductase YvdP</fullName>
        <ecNumber evidence="7">1.21.-.-</ecNumber>
    </submittedName>
</protein>
<comment type="cofactor">
    <cofactor evidence="1">
        <name>FAD</name>
        <dbReference type="ChEBI" id="CHEBI:57692"/>
    </cofactor>
</comment>
<evidence type="ECO:0000313" key="8">
    <source>
        <dbReference type="Proteomes" id="UP001235030"/>
    </source>
</evidence>
<dbReference type="SUPFAM" id="SSF56176">
    <property type="entry name" value="FAD-binding/transporter-associated domain-like"/>
    <property type="match status" value="1"/>
</dbReference>
<dbReference type="Pfam" id="PF01565">
    <property type="entry name" value="FAD_binding_4"/>
    <property type="match status" value="1"/>
</dbReference>
<feature type="domain" description="FAD-binding PCMH-type" evidence="6">
    <location>
        <begin position="23"/>
        <end position="194"/>
    </location>
</feature>
<evidence type="ECO:0000256" key="5">
    <source>
        <dbReference type="ARBA" id="ARBA00023002"/>
    </source>
</evidence>
<dbReference type="InterPro" id="IPR006094">
    <property type="entry name" value="Oxid_FAD_bind_N"/>
</dbReference>
<keyword evidence="4" id="KW-0274">FAD</keyword>
<dbReference type="Gene3D" id="3.30.465.10">
    <property type="match status" value="1"/>
</dbReference>
<dbReference type="InterPro" id="IPR012951">
    <property type="entry name" value="BBE"/>
</dbReference>
<dbReference type="Gene3D" id="3.40.462.20">
    <property type="match status" value="1"/>
</dbReference>
<organism evidence="7 8">
    <name type="scientific">Terrisporobacter mayombei</name>
    <dbReference type="NCBI Taxonomy" id="1541"/>
    <lineage>
        <taxon>Bacteria</taxon>
        <taxon>Bacillati</taxon>
        <taxon>Bacillota</taxon>
        <taxon>Clostridia</taxon>
        <taxon>Peptostreptococcales</taxon>
        <taxon>Peptostreptococcaceae</taxon>
        <taxon>Terrisporobacter</taxon>
    </lineage>
</organism>
<dbReference type="InterPro" id="IPR036318">
    <property type="entry name" value="FAD-bd_PCMH-like_sf"/>
</dbReference>
<reference evidence="7 8" key="1">
    <citation type="submission" date="2022-07" db="EMBL/GenBank/DDBJ databases">
        <title>Genome sequence of Terrisporobacter mayombei DSM6539.</title>
        <authorList>
            <person name="Boeer T."/>
            <person name="Bengelsdorf F.R."/>
            <person name="Daniel R."/>
            <person name="Poehlein A."/>
        </authorList>
    </citation>
    <scope>NUCLEOTIDE SEQUENCE [LARGE SCALE GENOMIC DNA]</scope>
    <source>
        <strain evidence="7 8">DSM 6539</strain>
    </source>
</reference>
<name>A0ABY9Q1E2_9FIRM</name>
<evidence type="ECO:0000256" key="3">
    <source>
        <dbReference type="ARBA" id="ARBA00022630"/>
    </source>
</evidence>
<comment type="similarity">
    <text evidence="2">Belongs to the oxygen-dependent FAD-linked oxidoreductase family.</text>
</comment>
<dbReference type="RefSeq" id="WP_228103231.1">
    <property type="nucleotide sequence ID" value="NZ_CP101637.1"/>
</dbReference>
<accession>A0ABY9Q1E2</accession>
<dbReference type="Gene3D" id="3.30.43.10">
    <property type="entry name" value="Uridine Diphospho-n-acetylenolpyruvylglucosamine Reductase, domain 2"/>
    <property type="match status" value="1"/>
</dbReference>
<dbReference type="InterPro" id="IPR016169">
    <property type="entry name" value="FAD-bd_PCMH_sub2"/>
</dbReference>
<keyword evidence="5 7" id="KW-0560">Oxidoreductase</keyword>
<dbReference type="PANTHER" id="PTHR42973">
    <property type="entry name" value="BINDING OXIDOREDUCTASE, PUTATIVE (AFU_ORTHOLOGUE AFUA_1G17690)-RELATED"/>
    <property type="match status" value="1"/>
</dbReference>
<dbReference type="EC" id="1.21.-.-" evidence="7"/>
<dbReference type="InterPro" id="IPR016167">
    <property type="entry name" value="FAD-bd_PCMH_sub1"/>
</dbReference>
<evidence type="ECO:0000313" key="7">
    <source>
        <dbReference type="EMBL" id="WMT81041.1"/>
    </source>
</evidence>
<sequence>MAEIITPADEYYNQARLVWNRAINKYPEEIIYCTSIEDVQKAIVYSVKKKLEIRVRGGGHNYQGFSIGNDVAVIDISNLNSIKIDYEKSTFTVQNGIKLGQLYTFLSGIGFPFPGGACPTVCISGLALGGGWGYSSRKYGLTCDSLLELKMVNYEGELITANKCTNSDLFWACKGGGGGNFGVVVAMTFKLPLKVERVTKFEFDISNPSKYTQIEFLDVWQHFITNAVPEINMRGSISNSAANGININCRGLLYGTPGELYRLLEPFSKIKGFKLKYNYVSFLQAVLLLGSVYPQYQYFESYSGFVKQYYDYCTLQNLVELINQPRPRGSEEINLNLYGLGGKVSEVGKFDTAFYYRDSFYILLIETIFKNNCYKEINKDWIEYNIDDIYYITEGSYINFPYYPIKKYMYEYYGENKYRLEEVKHKYDPYNIFNFKQSIK</sequence>
<evidence type="ECO:0000259" key="6">
    <source>
        <dbReference type="PROSITE" id="PS51387"/>
    </source>
</evidence>
<dbReference type="InterPro" id="IPR006093">
    <property type="entry name" value="Oxy_OxRdtase_FAD_BS"/>
</dbReference>
<gene>
    <name evidence="7" type="primary">yvdP</name>
    <name evidence="7" type="ORF">TEMA_13730</name>
</gene>
<keyword evidence="3" id="KW-0285">Flavoprotein</keyword>
<proteinExistence type="inferred from homology"/>
<dbReference type="PROSITE" id="PS51387">
    <property type="entry name" value="FAD_PCMH"/>
    <property type="match status" value="1"/>
</dbReference>
<dbReference type="InterPro" id="IPR050416">
    <property type="entry name" value="FAD-linked_Oxidoreductase"/>
</dbReference>